<dbReference type="Pfam" id="PF00293">
    <property type="entry name" value="NUDIX"/>
    <property type="match status" value="1"/>
</dbReference>
<dbReference type="VEuPathDB" id="FungiDB:CJJ07_005019"/>
<dbReference type="VEuPathDB" id="FungiDB:QG37_02740"/>
<proteinExistence type="predicted"/>
<dbReference type="VEuPathDB" id="FungiDB:B9J08_000827"/>
<organism evidence="2 3">
    <name type="scientific">Candidozyma auris</name>
    <name type="common">Yeast</name>
    <name type="synonym">Candida auris</name>
    <dbReference type="NCBI Taxonomy" id="498019"/>
    <lineage>
        <taxon>Eukaryota</taxon>
        <taxon>Fungi</taxon>
        <taxon>Dikarya</taxon>
        <taxon>Ascomycota</taxon>
        <taxon>Saccharomycotina</taxon>
        <taxon>Pichiomycetes</taxon>
        <taxon>Metschnikowiaceae</taxon>
        <taxon>Candidozyma</taxon>
    </lineage>
</organism>
<reference evidence="3" key="1">
    <citation type="journal article" date="2015" name="BMC Genomics">
        <title>Draft genome of a commonly misdiagnosed multidrug resistant pathogen Candida auris.</title>
        <authorList>
            <person name="Chatterjee S."/>
            <person name="Alampalli S.V."/>
            <person name="Nageshan R.K."/>
            <person name="Chettiar S.T."/>
            <person name="Joshi S."/>
            <person name="Tatu U.S."/>
        </authorList>
    </citation>
    <scope>NUCLEOTIDE SEQUENCE [LARGE SCALE GENOMIC DNA]</scope>
    <source>
        <strain evidence="3">6684</strain>
    </source>
</reference>
<dbReference type="Pfam" id="PF15916">
    <property type="entry name" value="DUF4743"/>
    <property type="match status" value="1"/>
</dbReference>
<accession>A0A0L0P1B3</accession>
<dbReference type="EMBL" id="LGST01000019">
    <property type="protein sequence ID" value="KNE00203.1"/>
    <property type="molecule type" value="Genomic_DNA"/>
</dbReference>
<dbReference type="PANTHER" id="PTHR13622:SF8">
    <property type="entry name" value="THIAMIN PYROPHOSPHOKINASE 1"/>
    <property type="match status" value="1"/>
</dbReference>
<dbReference type="Gene3D" id="3.90.79.10">
    <property type="entry name" value="Nucleoside Triphosphate Pyrophosphohydrolase"/>
    <property type="match status" value="1"/>
</dbReference>
<dbReference type="VEuPathDB" id="FungiDB:CJJ09_002788"/>
<dbReference type="FunFam" id="3.90.79.10:FF:000019">
    <property type="entry name" value="Thiamin pyrophosphokinase, putative"/>
    <property type="match status" value="1"/>
</dbReference>
<protein>
    <recommendedName>
        <fullName evidence="1">Nudix hydrolase domain-containing protein</fullName>
    </recommendedName>
</protein>
<dbReference type="VEuPathDB" id="FungiDB:CJI97_000845"/>
<dbReference type="Proteomes" id="UP000037122">
    <property type="component" value="Unassembled WGS sequence"/>
</dbReference>
<dbReference type="PANTHER" id="PTHR13622">
    <property type="entry name" value="THIAMIN PYROPHOSPHOKINASE"/>
    <property type="match status" value="1"/>
</dbReference>
<dbReference type="VEuPathDB" id="FungiDB:CJI96_0003271"/>
<dbReference type="InterPro" id="IPR000086">
    <property type="entry name" value="NUDIX_hydrolase_dom"/>
</dbReference>
<evidence type="ECO:0000313" key="3">
    <source>
        <dbReference type="Proteomes" id="UP000037122"/>
    </source>
</evidence>
<evidence type="ECO:0000313" key="2">
    <source>
        <dbReference type="EMBL" id="KNE00203.1"/>
    </source>
</evidence>
<name>A0A0L0P1B3_CANAR</name>
<dbReference type="PROSITE" id="PS51462">
    <property type="entry name" value="NUDIX"/>
    <property type="match status" value="1"/>
</dbReference>
<sequence>MSLLPLVEAVDSFPYDSNEYHYTFISHDGHPLGYMTPELAKGFKYCSQAELFDVNDQKRTVTMLPNLDTFEKRSKVIAELASEWKSKDPLVAKGWRDELYVVFSPRTVPYFTVERAFSGPLGVVTYGVHINGIVPASKSSNGKTKMWVPRRLKTKATYPGKLDNTIAGGVAYPLGLWDNVIKECYEEGGMSKEFVEPRLTSAGVILYLCQPYGPKGDAQPEVEYIYDLVFESETEYQPEPVDGEAEEFRLMDLDEVLERMKNGEFKPNCTLVIVDFLIRHGIITPENEENYLEIVSRIHRRFPFATRN</sequence>
<feature type="domain" description="Nudix hydrolase" evidence="1">
    <location>
        <begin position="120"/>
        <end position="273"/>
    </location>
</feature>
<gene>
    <name evidence="2" type="ORF">QG37_02740</name>
</gene>
<comment type="caution">
    <text evidence="2">The sequence shown here is derived from an EMBL/GenBank/DDBJ whole genome shotgun (WGS) entry which is preliminary data.</text>
</comment>
<dbReference type="GO" id="GO:0044715">
    <property type="term" value="F:8-oxo-dGDP phosphatase activity"/>
    <property type="evidence" value="ECO:0007669"/>
    <property type="project" value="UniProtKB-ARBA"/>
</dbReference>
<dbReference type="InterPro" id="IPR031804">
    <property type="entry name" value="DUF4743"/>
</dbReference>
<evidence type="ECO:0000259" key="1">
    <source>
        <dbReference type="PROSITE" id="PS51462"/>
    </source>
</evidence>
<dbReference type="SUPFAM" id="SSF55811">
    <property type="entry name" value="Nudix"/>
    <property type="match status" value="1"/>
</dbReference>
<dbReference type="CDD" id="cd03676">
    <property type="entry name" value="NUDIX_Tnr3_like"/>
    <property type="match status" value="1"/>
</dbReference>
<dbReference type="InterPro" id="IPR015797">
    <property type="entry name" value="NUDIX_hydrolase-like_dom_sf"/>
</dbReference>
<dbReference type="AlphaFoldDB" id="A0A0L0P1B3"/>